<dbReference type="Gene3D" id="1.10.287.130">
    <property type="match status" value="1"/>
</dbReference>
<dbReference type="InterPro" id="IPR036097">
    <property type="entry name" value="HisK_dim/P_sf"/>
</dbReference>
<dbReference type="Pfam" id="PF02518">
    <property type="entry name" value="HATPase_c"/>
    <property type="match status" value="1"/>
</dbReference>
<evidence type="ECO:0000256" key="2">
    <source>
        <dbReference type="ARBA" id="ARBA00012438"/>
    </source>
</evidence>
<keyword evidence="4" id="KW-0808">Transferase</keyword>
<dbReference type="SMART" id="SM00387">
    <property type="entry name" value="HATPase_c"/>
    <property type="match status" value="1"/>
</dbReference>
<dbReference type="AlphaFoldDB" id="A0A6N9Q7P7"/>
<comment type="caution">
    <text evidence="10">The sequence shown here is derived from an EMBL/GenBank/DDBJ whole genome shotgun (WGS) entry which is preliminary data.</text>
</comment>
<feature type="domain" description="Histidine kinase" evidence="9">
    <location>
        <begin position="163"/>
        <end position="367"/>
    </location>
</feature>
<dbReference type="InterPro" id="IPR005467">
    <property type="entry name" value="His_kinase_dom"/>
</dbReference>
<dbReference type="SUPFAM" id="SSF47384">
    <property type="entry name" value="Homodimeric domain of signal transducing histidine kinase"/>
    <property type="match status" value="1"/>
</dbReference>
<dbReference type="EMBL" id="SIJB01000043">
    <property type="protein sequence ID" value="NBI30872.1"/>
    <property type="molecule type" value="Genomic_DNA"/>
</dbReference>
<dbReference type="InterPro" id="IPR003594">
    <property type="entry name" value="HATPase_dom"/>
</dbReference>
<evidence type="ECO:0000256" key="5">
    <source>
        <dbReference type="ARBA" id="ARBA00022741"/>
    </source>
</evidence>
<dbReference type="InterPro" id="IPR018984">
    <property type="entry name" value="Histidine_kinase_N"/>
</dbReference>
<evidence type="ECO:0000256" key="7">
    <source>
        <dbReference type="ARBA" id="ARBA00022840"/>
    </source>
</evidence>
<dbReference type="OrthoDB" id="9815750at2"/>
<dbReference type="GO" id="GO:0005524">
    <property type="term" value="F:ATP binding"/>
    <property type="evidence" value="ECO:0007669"/>
    <property type="project" value="UniProtKB-KW"/>
</dbReference>
<dbReference type="CDD" id="cd00082">
    <property type="entry name" value="HisKA"/>
    <property type="match status" value="1"/>
</dbReference>
<dbReference type="Gene3D" id="1.10.490.70">
    <property type="entry name" value="Histidine kinase N-terminal domain"/>
    <property type="match status" value="1"/>
</dbReference>
<name>A0A6N9Q7P7_9BACL</name>
<dbReference type="Pfam" id="PF09385">
    <property type="entry name" value="HisK_N"/>
    <property type="match status" value="1"/>
</dbReference>
<dbReference type="CDD" id="cd00075">
    <property type="entry name" value="HATPase"/>
    <property type="match status" value="1"/>
</dbReference>
<dbReference type="Proteomes" id="UP000448943">
    <property type="component" value="Unassembled WGS sequence"/>
</dbReference>
<evidence type="ECO:0000256" key="4">
    <source>
        <dbReference type="ARBA" id="ARBA00022679"/>
    </source>
</evidence>
<dbReference type="Gene3D" id="3.30.565.10">
    <property type="entry name" value="Histidine kinase-like ATPase, C-terminal domain"/>
    <property type="match status" value="1"/>
</dbReference>
<dbReference type="InterPro" id="IPR004358">
    <property type="entry name" value="Sig_transdc_His_kin-like_C"/>
</dbReference>
<keyword evidence="7" id="KW-0067">ATP-binding</keyword>
<dbReference type="InterPro" id="IPR003661">
    <property type="entry name" value="HisK_dim/P_dom"/>
</dbReference>
<accession>A0A6N9Q7P7</accession>
<dbReference type="PROSITE" id="PS50109">
    <property type="entry name" value="HIS_KIN"/>
    <property type="match status" value="1"/>
</dbReference>
<keyword evidence="3" id="KW-0597">Phosphoprotein</keyword>
<keyword evidence="5" id="KW-0547">Nucleotide-binding</keyword>
<dbReference type="RefSeq" id="WP_160647680.1">
    <property type="nucleotide sequence ID" value="NZ_SIJB01000043.1"/>
</dbReference>
<sequence length="367" mass="42463">MQEIRKQLICFLEKNSSTIIESWKQKAFISQTDVNEERVIKNGIKMYEVVKLKLEKSLSEEDVREFAYNVSTERTEAKINIEDFVQNVNVGRSEIINFVLNSGLPIGKYPNIIEEINTVFDQFTYFGIQKYTEIKEEQLQEKNELIDQTHKERLKILGQMSSSFVHEFRNPLTSLLGFTKLLNNEYPSLKYIDIIEHELHQLNSRVTQFLHVSKKEIVSSEMKSNSLHELFEDLISFIYPSIVDGNVTLTNKIEFDIRVFANKDELRQVFLNILLNSIDALQKVKHTRKIDISCNILDGKAEIIISNNGPVIPKEVTDAIFEPFYTTKDLGTGIGLYVCRNIIEKYNGEIRCVSDDSLTSFFIKIPI</sequence>
<dbReference type="PRINTS" id="PR00344">
    <property type="entry name" value="BCTRLSENSOR"/>
</dbReference>
<comment type="catalytic activity">
    <reaction evidence="1">
        <text>ATP + protein L-histidine = ADP + protein N-phospho-L-histidine.</text>
        <dbReference type="EC" id="2.7.13.3"/>
    </reaction>
</comment>
<reference evidence="10 11" key="1">
    <citation type="submission" date="2019-01" db="EMBL/GenBank/DDBJ databases">
        <title>Chengkuizengella sp. nov., isolated from deep-sea sediment of East Pacific Ocean.</title>
        <authorList>
            <person name="Yang J."/>
            <person name="Lai Q."/>
            <person name="Shao Z."/>
        </authorList>
    </citation>
    <scope>NUCLEOTIDE SEQUENCE [LARGE SCALE GENOMIC DNA]</scope>
    <source>
        <strain evidence="10 11">YPA3-1-1</strain>
    </source>
</reference>
<dbReference type="SMART" id="SM00388">
    <property type="entry name" value="HisKA"/>
    <property type="match status" value="1"/>
</dbReference>
<evidence type="ECO:0000313" key="11">
    <source>
        <dbReference type="Proteomes" id="UP000448943"/>
    </source>
</evidence>
<organism evidence="10 11">
    <name type="scientific">Chengkuizengella marina</name>
    <dbReference type="NCBI Taxonomy" id="2507566"/>
    <lineage>
        <taxon>Bacteria</taxon>
        <taxon>Bacillati</taxon>
        <taxon>Bacillota</taxon>
        <taxon>Bacilli</taxon>
        <taxon>Bacillales</taxon>
        <taxon>Paenibacillaceae</taxon>
        <taxon>Chengkuizengella</taxon>
    </lineage>
</organism>
<evidence type="ECO:0000313" key="10">
    <source>
        <dbReference type="EMBL" id="NBI30872.1"/>
    </source>
</evidence>
<dbReference type="PANTHER" id="PTHR43065">
    <property type="entry name" value="SENSOR HISTIDINE KINASE"/>
    <property type="match status" value="1"/>
</dbReference>
<dbReference type="EC" id="2.7.13.3" evidence="2"/>
<keyword evidence="8" id="KW-0902">Two-component regulatory system</keyword>
<keyword evidence="6" id="KW-0418">Kinase</keyword>
<proteinExistence type="predicted"/>
<keyword evidence="11" id="KW-1185">Reference proteome</keyword>
<dbReference type="Pfam" id="PF00512">
    <property type="entry name" value="HisKA"/>
    <property type="match status" value="1"/>
</dbReference>
<evidence type="ECO:0000256" key="8">
    <source>
        <dbReference type="ARBA" id="ARBA00023012"/>
    </source>
</evidence>
<evidence type="ECO:0000256" key="3">
    <source>
        <dbReference type="ARBA" id="ARBA00022553"/>
    </source>
</evidence>
<evidence type="ECO:0000256" key="1">
    <source>
        <dbReference type="ARBA" id="ARBA00000085"/>
    </source>
</evidence>
<evidence type="ECO:0000256" key="6">
    <source>
        <dbReference type="ARBA" id="ARBA00022777"/>
    </source>
</evidence>
<protein>
    <recommendedName>
        <fullName evidence="2">histidine kinase</fullName>
        <ecNumber evidence="2">2.7.13.3</ecNumber>
    </recommendedName>
</protein>
<dbReference type="GO" id="GO:0000155">
    <property type="term" value="F:phosphorelay sensor kinase activity"/>
    <property type="evidence" value="ECO:0007669"/>
    <property type="project" value="InterPro"/>
</dbReference>
<dbReference type="InterPro" id="IPR036890">
    <property type="entry name" value="HATPase_C_sf"/>
</dbReference>
<dbReference type="SUPFAM" id="SSF55874">
    <property type="entry name" value="ATPase domain of HSP90 chaperone/DNA topoisomerase II/histidine kinase"/>
    <property type="match status" value="1"/>
</dbReference>
<dbReference type="PANTHER" id="PTHR43065:SF10">
    <property type="entry name" value="PEROXIDE STRESS-ACTIVATED HISTIDINE KINASE MAK3"/>
    <property type="match status" value="1"/>
</dbReference>
<evidence type="ECO:0000259" key="9">
    <source>
        <dbReference type="PROSITE" id="PS50109"/>
    </source>
</evidence>
<gene>
    <name evidence="10" type="ORF">ERL59_18130</name>
</gene>